<proteinExistence type="predicted"/>
<protein>
    <submittedName>
        <fullName evidence="1">Carboxypeptidase regulatory-like domain-containing protein</fullName>
    </submittedName>
</protein>
<sequence length="156" mass="16686">MKNGEFAAARTRGSWSGRYWVAAVALLAGAALHTLVHAQLPPAESYQGVEYVSGGFGSDNAEAFKAAQAQYPLALTFAAADEDGGSRPYVADVHVVVKDDNDTVVLDAPSVGPYLLAKLQPGNYEVAATYLGETQTRRIQVKDAGSARETITWKRR</sequence>
<dbReference type="Proteomes" id="UP001232156">
    <property type="component" value="Unassembled WGS sequence"/>
</dbReference>
<dbReference type="EMBL" id="JAUZQE010000031">
    <property type="protein sequence ID" value="MDR4126656.1"/>
    <property type="molecule type" value="Genomic_DNA"/>
</dbReference>
<accession>A0ABU1D879</accession>
<name>A0ABU1D879_9BURK</name>
<evidence type="ECO:0000313" key="2">
    <source>
        <dbReference type="Proteomes" id="UP001232156"/>
    </source>
</evidence>
<organism evidence="1 2">
    <name type="scientific">Yanghanlia caeni</name>
    <dbReference type="NCBI Taxonomy" id="3064283"/>
    <lineage>
        <taxon>Bacteria</taxon>
        <taxon>Pseudomonadati</taxon>
        <taxon>Pseudomonadota</taxon>
        <taxon>Betaproteobacteria</taxon>
        <taxon>Burkholderiales</taxon>
        <taxon>Alcaligenaceae</taxon>
        <taxon>Yanghanlia</taxon>
    </lineage>
</organism>
<reference evidence="1 2" key="1">
    <citation type="submission" date="2023-08" db="EMBL/GenBank/DDBJ databases">
        <title>Alcaligenaceae gen. nov., a novel taxon isolated from the sludge of Yixing Pesticide Factory.</title>
        <authorList>
            <person name="Ruan L."/>
        </authorList>
    </citation>
    <scope>NUCLEOTIDE SEQUENCE [LARGE SCALE GENOMIC DNA]</scope>
    <source>
        <strain evidence="1 2">LG-2</strain>
    </source>
</reference>
<gene>
    <name evidence="1" type="ORF">Q8947_11760</name>
</gene>
<comment type="caution">
    <text evidence="1">The sequence shown here is derived from an EMBL/GenBank/DDBJ whole genome shotgun (WGS) entry which is preliminary data.</text>
</comment>
<evidence type="ECO:0000313" key="1">
    <source>
        <dbReference type="EMBL" id="MDR4126656.1"/>
    </source>
</evidence>
<keyword evidence="2" id="KW-1185">Reference proteome</keyword>
<dbReference type="RefSeq" id="WP_347287368.1">
    <property type="nucleotide sequence ID" value="NZ_JAUZQE010000031.1"/>
</dbReference>